<evidence type="ECO:0000313" key="8">
    <source>
        <dbReference type="Proteomes" id="UP000095023"/>
    </source>
</evidence>
<keyword evidence="2" id="KW-0479">Metal-binding</keyword>
<dbReference type="OrthoDB" id="3364175at2759"/>
<dbReference type="PROSITE" id="PS00463">
    <property type="entry name" value="ZN2_CY6_FUNGAL_1"/>
    <property type="match status" value="1"/>
</dbReference>
<sequence>MSTKHADNKKLTRRIGRACEGCRSKKVKCSGERPQCVQCIEAGIVCIYTEDKRERTRLELHTLRCKVARIRSVVSASPGNAITNQLLQILDEADSEHTPATTASEQTIAAHGIDSLDPFMGYVISPSNPAFLQERPNPDTIRPELLTLDDIIPDSNSYETHVSSSALDLLPGPELCYELVNLAYDYPRSFVESILPRSILLQKYHELLHIAKENPTKVQDWEDVDWLTAFHAVLATGCVIKLLKQRTFTGFEPLHFAHFLRALYLGAHISRPKDIGHVTRIALLSWYLTVSYRYYWAYSMIGIAIRCAITLGLHVPELNGNKDLSDVERLHRVHLWHTLCGFELYLSAATGRPPMIQDADYILDFQRPVDISPDADIVTKYKITVNTLGMSLSAILQKIYFVPARKLTWEYLESVVDSINRELSRWKRSLPDEFKFIASNAAPHTDSTLNSHRNTLACYYYYAVCVANRPLISGAPSKQLLSSRKPFYERSSSLCIIAAHCLITYLPEPEELPHVLLLYPYHILPHCIAHCVSALAYGLLTKQEVIITDELDSGCASSNSSHNMPGESENNSTEKTNYTGKRDFTETSRNDIQKALAMLRACAPNELALRVHASLSKIYHEVNVLLDQKSSSQSSETAEEAANMTKRRKRYRAKCAAAKPSKYPLEGQSIPNLPQEYERQPSYQNVRPEFDNSTFPLADEGLLESHLPSSFANMLDINRWFDEVFQNAGGVPQTHAYSDY</sequence>
<dbReference type="PANTHER" id="PTHR46910:SF3">
    <property type="entry name" value="HALOTOLERANCE PROTEIN 9-RELATED"/>
    <property type="match status" value="1"/>
</dbReference>
<evidence type="ECO:0000256" key="5">
    <source>
        <dbReference type="SAM" id="MobiDB-lite"/>
    </source>
</evidence>
<dbReference type="GO" id="GO:0008270">
    <property type="term" value="F:zinc ion binding"/>
    <property type="evidence" value="ECO:0007669"/>
    <property type="project" value="InterPro"/>
</dbReference>
<dbReference type="AlphaFoldDB" id="A0A1E4TCI2"/>
<dbReference type="InterPro" id="IPR036864">
    <property type="entry name" value="Zn2-C6_fun-type_DNA-bd_sf"/>
</dbReference>
<protein>
    <recommendedName>
        <fullName evidence="6">Zn(2)-C6 fungal-type domain-containing protein</fullName>
    </recommendedName>
</protein>
<dbReference type="PRINTS" id="PR00755">
    <property type="entry name" value="AFLATOXINBRP"/>
</dbReference>
<evidence type="ECO:0000256" key="3">
    <source>
        <dbReference type="ARBA" id="ARBA00023125"/>
    </source>
</evidence>
<evidence type="ECO:0000256" key="1">
    <source>
        <dbReference type="ARBA" id="ARBA00004123"/>
    </source>
</evidence>
<evidence type="ECO:0000256" key="2">
    <source>
        <dbReference type="ARBA" id="ARBA00022723"/>
    </source>
</evidence>
<dbReference type="CDD" id="cd00067">
    <property type="entry name" value="GAL4"/>
    <property type="match status" value="1"/>
</dbReference>
<dbReference type="SUPFAM" id="SSF57701">
    <property type="entry name" value="Zn2/Cys6 DNA-binding domain"/>
    <property type="match status" value="1"/>
</dbReference>
<dbReference type="GO" id="GO:0006351">
    <property type="term" value="P:DNA-templated transcription"/>
    <property type="evidence" value="ECO:0007669"/>
    <property type="project" value="InterPro"/>
</dbReference>
<reference evidence="8" key="1">
    <citation type="submission" date="2016-02" db="EMBL/GenBank/DDBJ databases">
        <title>Comparative genomics of biotechnologically important yeasts.</title>
        <authorList>
            <consortium name="DOE Joint Genome Institute"/>
            <person name="Riley R."/>
            <person name="Haridas S."/>
            <person name="Wolfe K.H."/>
            <person name="Lopes M.R."/>
            <person name="Hittinger C.T."/>
            <person name="Goker M."/>
            <person name="Salamov A."/>
            <person name="Wisecaver J."/>
            <person name="Long T.M."/>
            <person name="Aerts A.L."/>
            <person name="Barry K."/>
            <person name="Choi C."/>
            <person name="Clum A."/>
            <person name="Coughlan A.Y."/>
            <person name="Deshpande S."/>
            <person name="Douglass A.P."/>
            <person name="Hanson S.J."/>
            <person name="Klenk H.-P."/>
            <person name="Labutti K."/>
            <person name="Lapidus A."/>
            <person name="Lindquist E."/>
            <person name="Lipzen A."/>
            <person name="Meier-Kolthoff J.P."/>
            <person name="Ohm R.A."/>
            <person name="Otillar R.P."/>
            <person name="Pangilinan J."/>
            <person name="Peng Y."/>
            <person name="Rokas A."/>
            <person name="Rosa C.A."/>
            <person name="Scheuner C."/>
            <person name="Sibirny A.A."/>
            <person name="Slot J.C."/>
            <person name="Stielow J.B."/>
            <person name="Sun H."/>
            <person name="Kurtzman C.P."/>
            <person name="Blackwell M."/>
            <person name="Jeffries T.W."/>
            <person name="Grigoriev I.V."/>
        </authorList>
    </citation>
    <scope>NUCLEOTIDE SEQUENCE [LARGE SCALE GENOMIC DNA]</scope>
    <source>
        <strain evidence="8">NRRL Y-17796</strain>
    </source>
</reference>
<dbReference type="EMBL" id="KV453843">
    <property type="protein sequence ID" value="ODV89348.1"/>
    <property type="molecule type" value="Genomic_DNA"/>
</dbReference>
<dbReference type="GO" id="GO:0005634">
    <property type="term" value="C:nucleus"/>
    <property type="evidence" value="ECO:0007669"/>
    <property type="project" value="UniProtKB-SubCell"/>
</dbReference>
<comment type="subcellular location">
    <subcellularLocation>
        <location evidence="1">Nucleus</location>
    </subcellularLocation>
</comment>
<keyword evidence="8" id="KW-1185">Reference proteome</keyword>
<evidence type="ECO:0000256" key="4">
    <source>
        <dbReference type="ARBA" id="ARBA00023242"/>
    </source>
</evidence>
<feature type="domain" description="Zn(2)-C6 fungal-type" evidence="6">
    <location>
        <begin position="18"/>
        <end position="48"/>
    </location>
</feature>
<dbReference type="InterPro" id="IPR050987">
    <property type="entry name" value="AtrR-like"/>
</dbReference>
<dbReference type="SMART" id="SM00066">
    <property type="entry name" value="GAL4"/>
    <property type="match status" value="1"/>
</dbReference>
<dbReference type="PANTHER" id="PTHR46910">
    <property type="entry name" value="TRANSCRIPTION FACTOR PDR1"/>
    <property type="match status" value="1"/>
</dbReference>
<dbReference type="CDD" id="cd12148">
    <property type="entry name" value="fungal_TF_MHR"/>
    <property type="match status" value="1"/>
</dbReference>
<dbReference type="SMART" id="SM00906">
    <property type="entry name" value="Fungal_trans"/>
    <property type="match status" value="1"/>
</dbReference>
<dbReference type="InterPro" id="IPR001138">
    <property type="entry name" value="Zn2Cys6_DnaBD"/>
</dbReference>
<proteinExistence type="predicted"/>
<dbReference type="Pfam" id="PF00172">
    <property type="entry name" value="Zn_clus"/>
    <property type="match status" value="1"/>
</dbReference>
<gene>
    <name evidence="7" type="ORF">CANCADRAFT_45789</name>
</gene>
<feature type="region of interest" description="Disordered" evidence="5">
    <location>
        <begin position="557"/>
        <end position="581"/>
    </location>
</feature>
<feature type="compositionally biased region" description="Polar residues" evidence="5">
    <location>
        <begin position="557"/>
        <end position="579"/>
    </location>
</feature>
<dbReference type="Proteomes" id="UP000095023">
    <property type="component" value="Unassembled WGS sequence"/>
</dbReference>
<evidence type="ECO:0000259" key="6">
    <source>
        <dbReference type="PROSITE" id="PS50048"/>
    </source>
</evidence>
<dbReference type="GO" id="GO:0000981">
    <property type="term" value="F:DNA-binding transcription factor activity, RNA polymerase II-specific"/>
    <property type="evidence" value="ECO:0007669"/>
    <property type="project" value="InterPro"/>
</dbReference>
<evidence type="ECO:0000313" key="7">
    <source>
        <dbReference type="EMBL" id="ODV89348.1"/>
    </source>
</evidence>
<dbReference type="InterPro" id="IPR007219">
    <property type="entry name" value="XnlR_reg_dom"/>
</dbReference>
<name>A0A1E4TCI2_9ASCO</name>
<dbReference type="PROSITE" id="PS50048">
    <property type="entry name" value="ZN2_CY6_FUNGAL_2"/>
    <property type="match status" value="1"/>
</dbReference>
<keyword evidence="3" id="KW-0238">DNA-binding</keyword>
<dbReference type="Gene3D" id="4.10.240.10">
    <property type="entry name" value="Zn(2)-C6 fungal-type DNA-binding domain"/>
    <property type="match status" value="1"/>
</dbReference>
<dbReference type="GO" id="GO:0003677">
    <property type="term" value="F:DNA binding"/>
    <property type="evidence" value="ECO:0007669"/>
    <property type="project" value="UniProtKB-KW"/>
</dbReference>
<feature type="compositionally biased region" description="Low complexity" evidence="5">
    <location>
        <begin position="630"/>
        <end position="642"/>
    </location>
</feature>
<accession>A0A1E4TCI2</accession>
<keyword evidence="4" id="KW-0539">Nucleus</keyword>
<dbReference type="Pfam" id="PF04082">
    <property type="entry name" value="Fungal_trans"/>
    <property type="match status" value="1"/>
</dbReference>
<organism evidence="7 8">
    <name type="scientific">Tortispora caseinolytica NRRL Y-17796</name>
    <dbReference type="NCBI Taxonomy" id="767744"/>
    <lineage>
        <taxon>Eukaryota</taxon>
        <taxon>Fungi</taxon>
        <taxon>Dikarya</taxon>
        <taxon>Ascomycota</taxon>
        <taxon>Saccharomycotina</taxon>
        <taxon>Trigonopsidomycetes</taxon>
        <taxon>Trigonopsidales</taxon>
        <taxon>Trigonopsidaceae</taxon>
        <taxon>Tortispora</taxon>
    </lineage>
</organism>
<feature type="region of interest" description="Disordered" evidence="5">
    <location>
        <begin position="629"/>
        <end position="648"/>
    </location>
</feature>